<proteinExistence type="predicted"/>
<dbReference type="NCBIfam" id="TIGR03373">
    <property type="entry name" value="VI_minor_4"/>
    <property type="match status" value="1"/>
</dbReference>
<reference evidence="1 2" key="1">
    <citation type="journal article" date="2016" name="Nat. Commun.">
        <title>Thousands of microbial genomes shed light on interconnected biogeochemical processes in an aquifer system.</title>
        <authorList>
            <person name="Anantharaman K."/>
            <person name="Brown C.T."/>
            <person name="Hug L.A."/>
            <person name="Sharon I."/>
            <person name="Castelle C.J."/>
            <person name="Probst A.J."/>
            <person name="Thomas B.C."/>
            <person name="Singh A."/>
            <person name="Wilkins M.J."/>
            <person name="Karaoz U."/>
            <person name="Brodie E.L."/>
            <person name="Williams K.H."/>
            <person name="Hubbard S.S."/>
            <person name="Banfield J.F."/>
        </authorList>
    </citation>
    <scope>NUCLEOTIDE SEQUENCE [LARGE SCALE GENOMIC DNA]</scope>
</reference>
<comment type="caution">
    <text evidence="1">The sequence shown here is derived from an EMBL/GenBank/DDBJ whole genome shotgun (WGS) entry which is preliminary data.</text>
</comment>
<feature type="non-terminal residue" evidence="1">
    <location>
        <position position="37"/>
    </location>
</feature>
<dbReference type="InterPro" id="IPR017748">
    <property type="entry name" value="TagF"/>
</dbReference>
<evidence type="ECO:0000313" key="2">
    <source>
        <dbReference type="Proteomes" id="UP000177950"/>
    </source>
</evidence>
<dbReference type="EMBL" id="MFSV01000069">
    <property type="protein sequence ID" value="OGI58559.1"/>
    <property type="molecule type" value="Genomic_DNA"/>
</dbReference>
<protein>
    <submittedName>
        <fullName evidence="1">Type VI secretion-associated protein</fullName>
    </submittedName>
</protein>
<sequence>MSGPGVYGKLPTHGDFIQRNLPSAFVRQWDVWLQHFV</sequence>
<dbReference type="InterPro" id="IPR038225">
    <property type="entry name" value="TagF_sf"/>
</dbReference>
<name>A0A1F6UMG0_9PROT</name>
<accession>A0A1F6UMG0</accession>
<dbReference type="Pfam" id="PF09867">
    <property type="entry name" value="TagF_N"/>
    <property type="match status" value="1"/>
</dbReference>
<dbReference type="Gene3D" id="3.40.1730.10">
    <property type="entry name" value="pa0076 domain"/>
    <property type="match status" value="1"/>
</dbReference>
<evidence type="ECO:0000313" key="1">
    <source>
        <dbReference type="EMBL" id="OGI58559.1"/>
    </source>
</evidence>
<dbReference type="AlphaFoldDB" id="A0A1F6UMG0"/>
<dbReference type="Proteomes" id="UP000177950">
    <property type="component" value="Unassembled WGS sequence"/>
</dbReference>
<organism evidence="1 2">
    <name type="scientific">Candidatus Muproteobacteria bacterium RBG_19FT_COMBO_61_10</name>
    <dbReference type="NCBI Taxonomy" id="1817761"/>
    <lineage>
        <taxon>Bacteria</taxon>
        <taxon>Pseudomonadati</taxon>
        <taxon>Pseudomonadota</taxon>
        <taxon>Candidatus Muproteobacteria</taxon>
    </lineage>
</organism>
<gene>
    <name evidence="1" type="ORF">A2V58_00880</name>
</gene>